<reference evidence="3 5" key="3">
    <citation type="submission" date="2020-02" db="EMBL/GenBank/DDBJ databases">
        <authorList>
            <person name="Kociolek L.K."/>
            <person name="Ozer E.A."/>
        </authorList>
    </citation>
    <scope>NUCLEOTIDE SEQUENCE [LARGE SCALE GENOMIC DNA]</scope>
    <source>
        <strain evidence="3 5">ATCC 14501</strain>
    </source>
</reference>
<gene>
    <name evidence="1" type="ORF">CIAN88_16955</name>
    <name evidence="3" type="ORF">G4D54_16125</name>
    <name evidence="2" type="ORF">GT664_04800</name>
</gene>
<proteinExistence type="predicted"/>
<dbReference type="EMBL" id="CP048838">
    <property type="protein sequence ID" value="QJA03855.1"/>
    <property type="molecule type" value="Genomic_DNA"/>
</dbReference>
<dbReference type="Proteomes" id="UP000503330">
    <property type="component" value="Chromosome"/>
</dbReference>
<accession>A0A099I544</accession>
<dbReference type="EMBL" id="WWTN01000006">
    <property type="protein sequence ID" value="MZH55097.1"/>
    <property type="molecule type" value="Genomic_DNA"/>
</dbReference>
<dbReference type="RefSeq" id="WP_002609587.1">
    <property type="nucleotide sequence ID" value="NZ_BAAACC010000002.1"/>
</dbReference>
<protein>
    <submittedName>
        <fullName evidence="1">Uncharacterized protein</fullName>
    </submittedName>
</protein>
<evidence type="ECO:0000313" key="4">
    <source>
        <dbReference type="Proteomes" id="UP000030008"/>
    </source>
</evidence>
<reference evidence="1 4" key="1">
    <citation type="submission" date="2014-08" db="EMBL/GenBank/DDBJ databases">
        <title>Clostridium innocuum, an unnegligible vancomycin-resistant pathogen causing extra-intestinal infections.</title>
        <authorList>
            <person name="Feng Y."/>
            <person name="Chiu C.-H."/>
        </authorList>
    </citation>
    <scope>NUCLEOTIDE SEQUENCE [LARGE SCALE GENOMIC DNA]</scope>
    <source>
        <strain evidence="1 4">AN88</strain>
    </source>
</reference>
<evidence type="ECO:0000313" key="2">
    <source>
        <dbReference type="EMBL" id="MZH55097.1"/>
    </source>
</evidence>
<reference evidence="2" key="2">
    <citation type="journal article" date="2019" name="Nat. Med.">
        <title>A library of human gut bacterial isolates paired with longitudinal multiomics data enables mechanistic microbiome research.</title>
        <authorList>
            <person name="Poyet M."/>
            <person name="Groussin M."/>
            <person name="Gibbons S.M."/>
            <person name="Avila-Pacheco J."/>
            <person name="Jiang X."/>
            <person name="Kearney S.M."/>
            <person name="Perrotta A.R."/>
            <person name="Berdy B."/>
            <person name="Zhao S."/>
            <person name="Lieberman T.D."/>
            <person name="Swanson P.K."/>
            <person name="Smith M."/>
            <person name="Roesemann S."/>
            <person name="Alexander J.E."/>
            <person name="Rich S.A."/>
            <person name="Livny J."/>
            <person name="Vlamakis H."/>
            <person name="Clish C."/>
            <person name="Bullock K."/>
            <person name="Deik A."/>
            <person name="Scott J."/>
            <person name="Pierce K.A."/>
            <person name="Xavier R.J."/>
            <person name="Alm E.J."/>
        </authorList>
    </citation>
    <scope>NUCLEOTIDE SEQUENCE</scope>
    <source>
        <strain evidence="2">BIOML-A12</strain>
    </source>
</reference>
<dbReference type="Proteomes" id="UP000604383">
    <property type="component" value="Unassembled WGS sequence"/>
</dbReference>
<sequence length="149" mass="17590">MKECEECYSINNRSTPILNPRDCLENHLQYICGTCGRCICVNRTEKSGLQRWNFPFKTLETAKLYLRSADICAETNCGIYEIKNERGRYSYKIFNSPSIAAAYTNNHKVCLNEKPLYQRERFKRYPNAEIRRLTSHEVDIYLKEQNETK</sequence>
<dbReference type="EMBL" id="JQIF01000089">
    <property type="protein sequence ID" value="KGJ51988.1"/>
    <property type="molecule type" value="Genomic_DNA"/>
</dbReference>
<organism evidence="1 4">
    <name type="scientific">Clostridium innocuum</name>
    <dbReference type="NCBI Taxonomy" id="1522"/>
    <lineage>
        <taxon>Bacteria</taxon>
        <taxon>Bacillati</taxon>
        <taxon>Bacillota</taxon>
        <taxon>Clostridia</taxon>
        <taxon>Eubacteriales</taxon>
        <taxon>Clostridiaceae</taxon>
        <taxon>Clostridium</taxon>
    </lineage>
</organism>
<evidence type="ECO:0000313" key="3">
    <source>
        <dbReference type="EMBL" id="QJA03855.1"/>
    </source>
</evidence>
<evidence type="ECO:0000313" key="1">
    <source>
        <dbReference type="EMBL" id="KGJ51988.1"/>
    </source>
</evidence>
<dbReference type="AlphaFoldDB" id="A0A099I544"/>
<dbReference type="GeneID" id="69256737"/>
<evidence type="ECO:0000313" key="5">
    <source>
        <dbReference type="Proteomes" id="UP000503330"/>
    </source>
</evidence>
<name>A0A099I544_CLOIN</name>
<dbReference type="Proteomes" id="UP000030008">
    <property type="component" value="Unassembled WGS sequence"/>
</dbReference>